<dbReference type="NCBIfam" id="TIGR00275">
    <property type="entry name" value="aminoacetone oxidase family FAD-binding enzyme"/>
    <property type="match status" value="1"/>
</dbReference>
<dbReference type="InterPro" id="IPR004792">
    <property type="entry name" value="BaiN-like"/>
</dbReference>
<evidence type="ECO:0000313" key="7">
    <source>
        <dbReference type="Proteomes" id="UP000178106"/>
    </source>
</evidence>
<organism evidence="6 7">
    <name type="scientific">Candidatus Lloydbacteria bacterium RIFOXYC12_FULL_46_25</name>
    <dbReference type="NCBI Taxonomy" id="1798670"/>
    <lineage>
        <taxon>Bacteria</taxon>
        <taxon>Candidatus Lloydiibacteriota</taxon>
    </lineage>
</organism>
<keyword evidence="2" id="KW-0285">Flavoprotein</keyword>
<dbReference type="Gene3D" id="2.40.30.10">
    <property type="entry name" value="Translation factors"/>
    <property type="match status" value="1"/>
</dbReference>
<proteinExistence type="predicted"/>
<evidence type="ECO:0008006" key="8">
    <source>
        <dbReference type="Google" id="ProtNLM"/>
    </source>
</evidence>
<evidence type="ECO:0000256" key="2">
    <source>
        <dbReference type="ARBA" id="ARBA00022630"/>
    </source>
</evidence>
<keyword evidence="3" id="KW-0274">FAD</keyword>
<evidence type="ECO:0000313" key="6">
    <source>
        <dbReference type="EMBL" id="OGZ16239.1"/>
    </source>
</evidence>
<feature type="non-terminal residue" evidence="6">
    <location>
        <position position="401"/>
    </location>
</feature>
<dbReference type="Gene3D" id="1.10.8.260">
    <property type="entry name" value="HI0933 insert domain-like"/>
    <property type="match status" value="1"/>
</dbReference>
<dbReference type="EMBL" id="MHLU01000180">
    <property type="protein sequence ID" value="OGZ16239.1"/>
    <property type="molecule type" value="Genomic_DNA"/>
</dbReference>
<dbReference type="GO" id="GO:0016491">
    <property type="term" value="F:oxidoreductase activity"/>
    <property type="evidence" value="ECO:0007669"/>
    <property type="project" value="InterPro"/>
</dbReference>
<dbReference type="Gene3D" id="3.50.50.60">
    <property type="entry name" value="FAD/NAD(P)-binding domain"/>
    <property type="match status" value="1"/>
</dbReference>
<dbReference type="InterPro" id="IPR057661">
    <property type="entry name" value="RsdA/BaiN/AoA(So)_Rossmann"/>
</dbReference>
<evidence type="ECO:0000256" key="1">
    <source>
        <dbReference type="ARBA" id="ARBA00001974"/>
    </source>
</evidence>
<comment type="caution">
    <text evidence="6">The sequence shown here is derived from an EMBL/GenBank/DDBJ whole genome shotgun (WGS) entry which is preliminary data.</text>
</comment>
<gene>
    <name evidence="6" type="ORF">A2494_03055</name>
</gene>
<feature type="domain" description="RsdA/BaiN/AoA(So)-like Rossmann fold-like" evidence="4">
    <location>
        <begin position="10"/>
        <end position="400"/>
    </location>
</feature>
<accession>A0A1G2DRH9</accession>
<name>A0A1G2DRH9_9BACT</name>
<dbReference type="Pfam" id="PF22780">
    <property type="entry name" value="HI0933_like_1st"/>
    <property type="match status" value="1"/>
</dbReference>
<evidence type="ECO:0000259" key="5">
    <source>
        <dbReference type="Pfam" id="PF22780"/>
    </source>
</evidence>
<dbReference type="Pfam" id="PF03486">
    <property type="entry name" value="HI0933_like"/>
    <property type="match status" value="1"/>
</dbReference>
<dbReference type="PANTHER" id="PTHR42887:SF2">
    <property type="entry name" value="OS12G0638800 PROTEIN"/>
    <property type="match status" value="1"/>
</dbReference>
<dbReference type="SUPFAM" id="SSF160996">
    <property type="entry name" value="HI0933 insert domain-like"/>
    <property type="match status" value="1"/>
</dbReference>
<sequence>MKKQESTTYDVIVIGGGPAGMMAAARAAGLGAHVLLLEKNEKPGKKLLITGGGRCNVTNAELDDRKLLEKFKGKGKFLFSAFSQFSVADTLEFFHSRGMPTIIEEGQRVFPKSERAQSVWNVLEGEMKKKRVTIYTNSPCSGFVSKDGKITGVKLSNGDVLRARSYILATGGMSRPETGSTGEGFIWLEKIGHTVTKPNPALVPIRTKEAWSHKLSGLAFSNAKVSIFQNGALQDARAGKILFTHVGLSGPLILNMSKDIGELLKYGNVALAIDLFPKEDQGTLDKHIQEIFRLHQNKKLKNVLGEITEKALAQAMPMHLKLSEDEEVNKITKEERLRIVKFLKAIPITPTGILGVDKAVVTSGGVILEEIDFKTMRSRIHENLYLVGDVLDIDRPSGGYS</sequence>
<comment type="cofactor">
    <cofactor evidence="1">
        <name>FAD</name>
        <dbReference type="ChEBI" id="CHEBI:57692"/>
    </cofactor>
</comment>
<dbReference type="InterPro" id="IPR023166">
    <property type="entry name" value="BaiN-like_dom_sf"/>
</dbReference>
<feature type="domain" description="RsdA/BaiN/AoA(So)-like insert" evidence="5">
    <location>
        <begin position="200"/>
        <end position="361"/>
    </location>
</feature>
<dbReference type="InterPro" id="IPR036188">
    <property type="entry name" value="FAD/NAD-bd_sf"/>
</dbReference>
<reference evidence="6 7" key="1">
    <citation type="journal article" date="2016" name="Nat. Commun.">
        <title>Thousands of microbial genomes shed light on interconnected biogeochemical processes in an aquifer system.</title>
        <authorList>
            <person name="Anantharaman K."/>
            <person name="Brown C.T."/>
            <person name="Hug L.A."/>
            <person name="Sharon I."/>
            <person name="Castelle C.J."/>
            <person name="Probst A.J."/>
            <person name="Thomas B.C."/>
            <person name="Singh A."/>
            <person name="Wilkins M.J."/>
            <person name="Karaoz U."/>
            <person name="Brodie E.L."/>
            <person name="Williams K.H."/>
            <person name="Hubbard S.S."/>
            <person name="Banfield J.F."/>
        </authorList>
    </citation>
    <scope>NUCLEOTIDE SEQUENCE [LARGE SCALE GENOMIC DNA]</scope>
</reference>
<dbReference type="PRINTS" id="PR00368">
    <property type="entry name" value="FADPNR"/>
</dbReference>
<evidence type="ECO:0000259" key="4">
    <source>
        <dbReference type="Pfam" id="PF03486"/>
    </source>
</evidence>
<evidence type="ECO:0000256" key="3">
    <source>
        <dbReference type="ARBA" id="ARBA00022827"/>
    </source>
</evidence>
<dbReference type="PRINTS" id="PR00411">
    <property type="entry name" value="PNDRDTASEI"/>
</dbReference>
<protein>
    <recommendedName>
        <fullName evidence="8">FAD-dependent oxidoreductase</fullName>
    </recommendedName>
</protein>
<dbReference type="InterPro" id="IPR008143">
    <property type="entry name" value="Ala_DH/PNT_CS2"/>
</dbReference>
<dbReference type="InterPro" id="IPR055178">
    <property type="entry name" value="RsdA/BaiN/AoA(So)-like_dom"/>
</dbReference>
<dbReference type="PROSITE" id="PS00837">
    <property type="entry name" value="ALADH_PNT_2"/>
    <property type="match status" value="1"/>
</dbReference>
<dbReference type="Proteomes" id="UP000178106">
    <property type="component" value="Unassembled WGS sequence"/>
</dbReference>
<dbReference type="PANTHER" id="PTHR42887">
    <property type="entry name" value="OS12G0638800 PROTEIN"/>
    <property type="match status" value="1"/>
</dbReference>
<dbReference type="AlphaFoldDB" id="A0A1G2DRH9"/>
<dbReference type="SUPFAM" id="SSF51905">
    <property type="entry name" value="FAD/NAD(P)-binding domain"/>
    <property type="match status" value="1"/>
</dbReference>